<protein>
    <submittedName>
        <fullName evidence="2">Uncharacterized protein</fullName>
    </submittedName>
</protein>
<organism evidence="2 3">
    <name type="scientific">Bifidobacterium oedipodis</name>
    <dbReference type="NCBI Taxonomy" id="2675322"/>
    <lineage>
        <taxon>Bacteria</taxon>
        <taxon>Bacillati</taxon>
        <taxon>Actinomycetota</taxon>
        <taxon>Actinomycetes</taxon>
        <taxon>Bifidobacteriales</taxon>
        <taxon>Bifidobacteriaceae</taxon>
        <taxon>Bifidobacterium</taxon>
    </lineage>
</organism>
<proteinExistence type="predicted"/>
<comment type="caution">
    <text evidence="2">The sequence shown here is derived from an EMBL/GenBank/DDBJ whole genome shotgun (WGS) entry which is preliminary data.</text>
</comment>
<evidence type="ECO:0000313" key="2">
    <source>
        <dbReference type="EMBL" id="NMM94258.1"/>
    </source>
</evidence>
<accession>A0A7Y0EQR8</accession>
<reference evidence="2 3" key="1">
    <citation type="submission" date="2020-02" db="EMBL/GenBank/DDBJ databases">
        <title>Characterization of phylogenetic diversity of novel bifidobacterial species isolated in Czech ZOOs.</title>
        <authorList>
            <person name="Lugli G.A."/>
            <person name="Vera N.B."/>
            <person name="Ventura M."/>
        </authorList>
    </citation>
    <scope>NUCLEOTIDE SEQUENCE [LARGE SCALE GENOMIC DNA]</scope>
    <source>
        <strain evidence="2 3">DSM 109957</strain>
    </source>
</reference>
<name>A0A7Y0EQR8_9BIFI</name>
<feature type="region of interest" description="Disordered" evidence="1">
    <location>
        <begin position="1"/>
        <end position="31"/>
    </location>
</feature>
<sequence>MSPFSEQQHGEYGSGKTGNRNGNSDGYGGLPAITHGNPFSLHARHVLIKHLVYDDVKMYAN</sequence>
<keyword evidence="3" id="KW-1185">Reference proteome</keyword>
<dbReference type="AlphaFoldDB" id="A0A7Y0EQR8"/>
<evidence type="ECO:0000313" key="3">
    <source>
        <dbReference type="Proteomes" id="UP000532194"/>
    </source>
</evidence>
<dbReference type="EMBL" id="JAAIII010000004">
    <property type="protein sequence ID" value="NMM94258.1"/>
    <property type="molecule type" value="Genomic_DNA"/>
</dbReference>
<dbReference type="Proteomes" id="UP000532194">
    <property type="component" value="Unassembled WGS sequence"/>
</dbReference>
<gene>
    <name evidence="2" type="ORF">G1C95_1445</name>
</gene>
<evidence type="ECO:0000256" key="1">
    <source>
        <dbReference type="SAM" id="MobiDB-lite"/>
    </source>
</evidence>